<keyword evidence="2" id="KW-1185">Reference proteome</keyword>
<sequence length="89" mass="10465">MAQHSFILCFGFRPNTVVQFVNWRGMEGIPLRTVISSTSSSTFHPHNFQRKATIHVRRRTRKREVKFCKHNRLCPLLISAFSHFSHRQG</sequence>
<proteinExistence type="predicted"/>
<dbReference type="EMBL" id="JBGMDY010000009">
    <property type="protein sequence ID" value="KAL2323189.1"/>
    <property type="molecule type" value="Genomic_DNA"/>
</dbReference>
<protein>
    <submittedName>
        <fullName evidence="1">Uncharacterized protein</fullName>
    </submittedName>
</protein>
<evidence type="ECO:0000313" key="1">
    <source>
        <dbReference type="EMBL" id="KAL2323189.1"/>
    </source>
</evidence>
<name>A0ABD1LI37_9FABA</name>
<reference evidence="1 2" key="1">
    <citation type="submission" date="2024-08" db="EMBL/GenBank/DDBJ databases">
        <title>Insights into the chromosomal genome structure of Flemingia macrophylla.</title>
        <authorList>
            <person name="Ding Y."/>
            <person name="Zhao Y."/>
            <person name="Bi W."/>
            <person name="Wu M."/>
            <person name="Zhao G."/>
            <person name="Gong Y."/>
            <person name="Li W."/>
            <person name="Zhang P."/>
        </authorList>
    </citation>
    <scope>NUCLEOTIDE SEQUENCE [LARGE SCALE GENOMIC DNA]</scope>
    <source>
        <strain evidence="1">DYQJB</strain>
        <tissue evidence="1">Leaf</tissue>
    </source>
</reference>
<dbReference type="AlphaFoldDB" id="A0ABD1LI37"/>
<comment type="caution">
    <text evidence="1">The sequence shown here is derived from an EMBL/GenBank/DDBJ whole genome shotgun (WGS) entry which is preliminary data.</text>
</comment>
<dbReference type="Proteomes" id="UP001603857">
    <property type="component" value="Unassembled WGS sequence"/>
</dbReference>
<organism evidence="1 2">
    <name type="scientific">Flemingia macrophylla</name>
    <dbReference type="NCBI Taxonomy" id="520843"/>
    <lineage>
        <taxon>Eukaryota</taxon>
        <taxon>Viridiplantae</taxon>
        <taxon>Streptophyta</taxon>
        <taxon>Embryophyta</taxon>
        <taxon>Tracheophyta</taxon>
        <taxon>Spermatophyta</taxon>
        <taxon>Magnoliopsida</taxon>
        <taxon>eudicotyledons</taxon>
        <taxon>Gunneridae</taxon>
        <taxon>Pentapetalae</taxon>
        <taxon>rosids</taxon>
        <taxon>fabids</taxon>
        <taxon>Fabales</taxon>
        <taxon>Fabaceae</taxon>
        <taxon>Papilionoideae</taxon>
        <taxon>50 kb inversion clade</taxon>
        <taxon>NPAAA clade</taxon>
        <taxon>indigoferoid/millettioid clade</taxon>
        <taxon>Phaseoleae</taxon>
        <taxon>Flemingia</taxon>
    </lineage>
</organism>
<accession>A0ABD1LI37</accession>
<evidence type="ECO:0000313" key="2">
    <source>
        <dbReference type="Proteomes" id="UP001603857"/>
    </source>
</evidence>
<gene>
    <name evidence="1" type="ORF">Fmac_027568</name>
</gene>